<comment type="caution">
    <text evidence="5">The sequence shown here is derived from an EMBL/GenBank/DDBJ whole genome shotgun (WGS) entry which is preliminary data.</text>
</comment>
<dbReference type="InterPro" id="IPR021759">
    <property type="entry name" value="WxLIP_HBD"/>
</dbReference>
<evidence type="ECO:0000256" key="2">
    <source>
        <dbReference type="SAM" id="SignalP"/>
    </source>
</evidence>
<feature type="transmembrane region" description="Helical" evidence="1">
    <location>
        <begin position="319"/>
        <end position="344"/>
    </location>
</feature>
<proteinExistence type="predicted"/>
<evidence type="ECO:0000313" key="5">
    <source>
        <dbReference type="EMBL" id="MFB9768667.1"/>
    </source>
</evidence>
<sequence length="355" mass="39202">MRLNGWLARGVAFAMTLMTGMGLMVTARAAQAKNTPSNEIGFSVSAQLPKNQANKKNSFFDLNMAKGQQQTLKTVINNTTDRDIKVRMGINTAYTNNNGVIEYMTAAKVFDPSLKVRVGEITTIVGPKTVTVPANGSKTVSAQVKMPAKQFNGTLLGGWFFKRVSDKATGSVKGTTNLKNEYAYVIGLKYRSGQEQQPTMKLGKVEAGMINYHRGILAELRNPAAVVISNLKMNTTITSKNSGKVVKKATKQAVQMAPNTLYDYPVLTGNQKLQAGKYHLHMVVKNQAHRWVFDRDFMITQQSAQKYNKASVDDNGISIWWLVALGALGMLILILIIIGIILLIKKQRQRDEDEQ</sequence>
<keyword evidence="1" id="KW-0472">Membrane</keyword>
<name>A0ABV5WRB3_9LACO</name>
<evidence type="ECO:0000313" key="6">
    <source>
        <dbReference type="Proteomes" id="UP001589691"/>
    </source>
</evidence>
<evidence type="ECO:0000259" key="4">
    <source>
        <dbReference type="Pfam" id="PF11797"/>
    </source>
</evidence>
<evidence type="ECO:0000259" key="3">
    <source>
        <dbReference type="Pfam" id="PF06030"/>
    </source>
</evidence>
<dbReference type="Proteomes" id="UP001589691">
    <property type="component" value="Unassembled WGS sequence"/>
</dbReference>
<gene>
    <name evidence="5" type="ORF">ACFFLI_02120</name>
</gene>
<keyword evidence="2" id="KW-0732">Signal</keyword>
<dbReference type="InterPro" id="IPR010317">
    <property type="entry name" value="WxLIP_PGBD"/>
</dbReference>
<organism evidence="5 6">
    <name type="scientific">Lactiplantibacillus modestisalitolerans</name>
    <dbReference type="NCBI Taxonomy" id="1457219"/>
    <lineage>
        <taxon>Bacteria</taxon>
        <taxon>Bacillati</taxon>
        <taxon>Bacillota</taxon>
        <taxon>Bacilli</taxon>
        <taxon>Lactobacillales</taxon>
        <taxon>Lactobacillaceae</taxon>
        <taxon>Lactiplantibacillus</taxon>
    </lineage>
</organism>
<feature type="domain" description="WxL Interacting Protein host binding" evidence="4">
    <location>
        <begin position="175"/>
        <end position="309"/>
    </location>
</feature>
<dbReference type="Pfam" id="PF06030">
    <property type="entry name" value="WxLIP_PGBD"/>
    <property type="match status" value="1"/>
</dbReference>
<feature type="domain" description="WxL Interacting Protein peptidoglycan binding" evidence="3">
    <location>
        <begin position="42"/>
        <end position="162"/>
    </location>
</feature>
<accession>A0ABV5WRB3</accession>
<protein>
    <submittedName>
        <fullName evidence="5">DUF916 and DUF3324 domain-containing protein</fullName>
    </submittedName>
</protein>
<keyword evidence="1" id="KW-1133">Transmembrane helix</keyword>
<dbReference type="EMBL" id="JBHLZY010000005">
    <property type="protein sequence ID" value="MFB9768667.1"/>
    <property type="molecule type" value="Genomic_DNA"/>
</dbReference>
<evidence type="ECO:0000256" key="1">
    <source>
        <dbReference type="SAM" id="Phobius"/>
    </source>
</evidence>
<dbReference type="RefSeq" id="WP_225424373.1">
    <property type="nucleotide sequence ID" value="NZ_BJEA01000005.1"/>
</dbReference>
<reference evidence="5 6" key="1">
    <citation type="submission" date="2024-09" db="EMBL/GenBank/DDBJ databases">
        <authorList>
            <person name="Sun Q."/>
            <person name="Mori K."/>
        </authorList>
    </citation>
    <scope>NUCLEOTIDE SEQUENCE [LARGE SCALE GENOMIC DNA]</scope>
    <source>
        <strain evidence="5 6">TBRC 4576</strain>
    </source>
</reference>
<feature type="signal peptide" evidence="2">
    <location>
        <begin position="1"/>
        <end position="29"/>
    </location>
</feature>
<keyword evidence="6" id="KW-1185">Reference proteome</keyword>
<dbReference type="Pfam" id="PF11797">
    <property type="entry name" value="WxLIP_HBD"/>
    <property type="match status" value="1"/>
</dbReference>
<keyword evidence="1" id="KW-0812">Transmembrane</keyword>
<feature type="chain" id="PRO_5045729898" evidence="2">
    <location>
        <begin position="30"/>
        <end position="355"/>
    </location>
</feature>